<dbReference type="EMBL" id="IACK01151790">
    <property type="protein sequence ID" value="LAA92646.1"/>
    <property type="molecule type" value="Transcribed_RNA"/>
</dbReference>
<reference evidence="1" key="1">
    <citation type="submission" date="2017-07" db="EMBL/GenBank/DDBJ databases">
        <authorList>
            <person name="Mikheyev A."/>
            <person name="Grau M."/>
        </authorList>
    </citation>
    <scope>NUCLEOTIDE SEQUENCE</scope>
    <source>
        <tissue evidence="1">Venom_gland</tissue>
    </source>
</reference>
<proteinExistence type="predicted"/>
<accession>A0A2D4J812</accession>
<evidence type="ECO:0000313" key="1">
    <source>
        <dbReference type="EMBL" id="LAA92646.1"/>
    </source>
</evidence>
<sequence length="109" mass="12738">MQVIIFESLAAIQYTNKMQQFAIMVQYYFFLCVLNTCREILHNELVSSALITIKSSIYPMLINTNAVSCHPHHEISNSVVIIRLMLVTNYRTFKRELNFSSWNNLQEFG</sequence>
<reference evidence="1" key="2">
    <citation type="submission" date="2017-11" db="EMBL/GenBank/DDBJ databases">
        <title>Coralsnake Venomics: Analyses of Venom Gland Transcriptomes and Proteomes of Six Brazilian Taxa.</title>
        <authorList>
            <person name="Aird S.D."/>
            <person name="Jorge da Silva N."/>
            <person name="Qiu L."/>
            <person name="Villar-Briones A."/>
            <person name="Aparecida-Saddi V."/>
            <person name="Campos-Telles M.P."/>
            <person name="Grau M."/>
            <person name="Mikheyev A.S."/>
        </authorList>
    </citation>
    <scope>NUCLEOTIDE SEQUENCE</scope>
    <source>
        <tissue evidence="1">Venom_gland</tissue>
    </source>
</reference>
<protein>
    <submittedName>
        <fullName evidence="1">Uncharacterized protein</fullName>
    </submittedName>
</protein>
<organism evidence="1">
    <name type="scientific">Micrurus lemniscatus lemniscatus</name>
    <dbReference type="NCBI Taxonomy" id="129467"/>
    <lineage>
        <taxon>Eukaryota</taxon>
        <taxon>Metazoa</taxon>
        <taxon>Chordata</taxon>
        <taxon>Craniata</taxon>
        <taxon>Vertebrata</taxon>
        <taxon>Euteleostomi</taxon>
        <taxon>Lepidosauria</taxon>
        <taxon>Squamata</taxon>
        <taxon>Bifurcata</taxon>
        <taxon>Unidentata</taxon>
        <taxon>Episquamata</taxon>
        <taxon>Toxicofera</taxon>
        <taxon>Serpentes</taxon>
        <taxon>Colubroidea</taxon>
        <taxon>Elapidae</taxon>
        <taxon>Elapinae</taxon>
        <taxon>Micrurus</taxon>
    </lineage>
</organism>
<name>A0A2D4J812_MICLE</name>
<dbReference type="AlphaFoldDB" id="A0A2D4J812"/>